<feature type="transmembrane region" description="Helical" evidence="1">
    <location>
        <begin position="191"/>
        <end position="210"/>
    </location>
</feature>
<dbReference type="RefSeq" id="WP_191720027.1">
    <property type="nucleotide sequence ID" value="NZ_JACSQP010000014.1"/>
</dbReference>
<dbReference type="InterPro" id="IPR000160">
    <property type="entry name" value="GGDEF_dom"/>
</dbReference>
<keyword evidence="4" id="KW-1185">Reference proteome</keyword>
<accession>A0ABR8S5V5</accession>
<feature type="transmembrane region" description="Helical" evidence="1">
    <location>
        <begin position="60"/>
        <end position="81"/>
    </location>
</feature>
<dbReference type="Gene3D" id="3.30.70.270">
    <property type="match status" value="1"/>
</dbReference>
<name>A0ABR8S5V5_9MICO</name>
<feature type="transmembrane region" description="Helical" evidence="1">
    <location>
        <begin position="34"/>
        <end position="54"/>
    </location>
</feature>
<proteinExistence type="predicted"/>
<dbReference type="Proteomes" id="UP000648352">
    <property type="component" value="Unassembled WGS sequence"/>
</dbReference>
<comment type="caution">
    <text evidence="3">The sequence shown here is derived from an EMBL/GenBank/DDBJ whole genome shotgun (WGS) entry which is preliminary data.</text>
</comment>
<organism evidence="3 4">
    <name type="scientific">Microbacterium pullorum</name>
    <dbReference type="NCBI Taxonomy" id="2762236"/>
    <lineage>
        <taxon>Bacteria</taxon>
        <taxon>Bacillati</taxon>
        <taxon>Actinomycetota</taxon>
        <taxon>Actinomycetes</taxon>
        <taxon>Micrococcales</taxon>
        <taxon>Microbacteriaceae</taxon>
        <taxon>Microbacterium</taxon>
    </lineage>
</organism>
<feature type="transmembrane region" description="Helical" evidence="1">
    <location>
        <begin position="149"/>
        <end position="171"/>
    </location>
</feature>
<dbReference type="PROSITE" id="PS50887">
    <property type="entry name" value="GGDEF"/>
    <property type="match status" value="1"/>
</dbReference>
<feature type="transmembrane region" description="Helical" evidence="1">
    <location>
        <begin position="117"/>
        <end position="137"/>
    </location>
</feature>
<keyword evidence="1" id="KW-1133">Transmembrane helix</keyword>
<dbReference type="InterPro" id="IPR029787">
    <property type="entry name" value="Nucleotide_cyclase"/>
</dbReference>
<feature type="transmembrane region" description="Helical" evidence="1">
    <location>
        <begin position="6"/>
        <end position="27"/>
    </location>
</feature>
<keyword evidence="1" id="KW-0812">Transmembrane</keyword>
<evidence type="ECO:0000313" key="3">
    <source>
        <dbReference type="EMBL" id="MBD7958835.1"/>
    </source>
</evidence>
<dbReference type="SMART" id="SM00267">
    <property type="entry name" value="GGDEF"/>
    <property type="match status" value="1"/>
</dbReference>
<feature type="transmembrane region" description="Helical" evidence="1">
    <location>
        <begin position="93"/>
        <end position="111"/>
    </location>
</feature>
<dbReference type="InterPro" id="IPR043128">
    <property type="entry name" value="Rev_trsase/Diguanyl_cyclase"/>
</dbReference>
<evidence type="ECO:0000256" key="1">
    <source>
        <dbReference type="SAM" id="Phobius"/>
    </source>
</evidence>
<evidence type="ECO:0000259" key="2">
    <source>
        <dbReference type="PROSITE" id="PS50887"/>
    </source>
</evidence>
<evidence type="ECO:0000313" key="4">
    <source>
        <dbReference type="Proteomes" id="UP000648352"/>
    </source>
</evidence>
<sequence length="382" mass="40386">MINSSIGVVLVALSTVNTAVIVGLGFFHRPSRASALWAFAFSLAMITSYGWVAADAQGSVTLRAACAAVMVGSTVFIWAGLRVRRGVQATSELIAVVFTLVCAVAMSATAGTPAFPLVFRAVFVAAAVFAALTLTELVRLGPRWRHETLPLAVASAGFIIFGAIAVVDGVIQVVHPPVGGPADGLELLRDLNSMASIVYGTAAVISLLLLTRADTPASSTPVAQTPFRAVAEDRLRRAQAAGDRWWCVLEIRLDDPVDLREAFSAGEFARIADRFARDVSAVLPPDADLERQGDDTVVVLLPRPEGAVRPLLSRLLDQVATPDPTQPLAARVSASIGWASVDTVGYDLDELLHAAHAAAMQARRSGGDRWERVMTTIDSATP</sequence>
<protein>
    <submittedName>
        <fullName evidence="3">Diguanylate cyclase</fullName>
    </submittedName>
</protein>
<gene>
    <name evidence="3" type="ORF">H9651_14435</name>
</gene>
<keyword evidence="1" id="KW-0472">Membrane</keyword>
<dbReference type="Pfam" id="PF00990">
    <property type="entry name" value="GGDEF"/>
    <property type="match status" value="1"/>
</dbReference>
<dbReference type="SUPFAM" id="SSF55073">
    <property type="entry name" value="Nucleotide cyclase"/>
    <property type="match status" value="1"/>
</dbReference>
<reference evidence="3 4" key="1">
    <citation type="submission" date="2020-08" db="EMBL/GenBank/DDBJ databases">
        <title>A Genomic Blueprint of the Chicken Gut Microbiome.</title>
        <authorList>
            <person name="Gilroy R."/>
            <person name="Ravi A."/>
            <person name="Getino M."/>
            <person name="Pursley I."/>
            <person name="Horton D.L."/>
            <person name="Alikhan N.-F."/>
            <person name="Baker D."/>
            <person name="Gharbi K."/>
            <person name="Hall N."/>
            <person name="Watson M."/>
            <person name="Adriaenssens E.M."/>
            <person name="Foster-Nyarko E."/>
            <person name="Jarju S."/>
            <person name="Secka A."/>
            <person name="Antonio M."/>
            <person name="Oren A."/>
            <person name="Chaudhuri R."/>
            <person name="La Ragione R.M."/>
            <person name="Hildebrand F."/>
            <person name="Pallen M.J."/>
        </authorList>
    </citation>
    <scope>NUCLEOTIDE SEQUENCE [LARGE SCALE GENOMIC DNA]</scope>
    <source>
        <strain evidence="3 4">Sa4CUA7</strain>
    </source>
</reference>
<feature type="domain" description="GGDEF" evidence="2">
    <location>
        <begin position="244"/>
        <end position="375"/>
    </location>
</feature>
<dbReference type="EMBL" id="JACSQP010000014">
    <property type="protein sequence ID" value="MBD7958835.1"/>
    <property type="molecule type" value="Genomic_DNA"/>
</dbReference>